<protein>
    <submittedName>
        <fullName evidence="1">Uncharacterized protein</fullName>
    </submittedName>
</protein>
<sequence>MENIPVTLKIVCQLLNCKNEKAGQKIREVREQLIYARIKKLNQSNSELMNPKAKPPVFLSDFCNYHLLDYNQCVTILREKNMI</sequence>
<dbReference type="EMBL" id="FOLE01000010">
    <property type="protein sequence ID" value="SFC81033.1"/>
    <property type="molecule type" value="Genomic_DNA"/>
</dbReference>
<accession>A0A1I1MEF0</accession>
<name>A0A1I1MEF0_9BACT</name>
<dbReference type="Proteomes" id="UP000199514">
    <property type="component" value="Unassembled WGS sequence"/>
</dbReference>
<reference evidence="1 2" key="1">
    <citation type="submission" date="2016-10" db="EMBL/GenBank/DDBJ databases">
        <authorList>
            <person name="de Groot N.N."/>
        </authorList>
    </citation>
    <scope>NUCLEOTIDE SEQUENCE [LARGE SCALE GENOMIC DNA]</scope>
    <source>
        <strain evidence="1 2">DSM 6793</strain>
    </source>
</reference>
<gene>
    <name evidence="1" type="ORF">SAMN05421780_11053</name>
</gene>
<keyword evidence="2" id="KW-1185">Reference proteome</keyword>
<dbReference type="STRING" id="927664.SAMN05421780_11053"/>
<dbReference type="AlphaFoldDB" id="A0A1I1MEF0"/>
<evidence type="ECO:0000313" key="2">
    <source>
        <dbReference type="Proteomes" id="UP000199514"/>
    </source>
</evidence>
<proteinExistence type="predicted"/>
<evidence type="ECO:0000313" key="1">
    <source>
        <dbReference type="EMBL" id="SFC81033.1"/>
    </source>
</evidence>
<organism evidence="1 2">
    <name type="scientific">Flexibacter flexilis DSM 6793</name>
    <dbReference type="NCBI Taxonomy" id="927664"/>
    <lineage>
        <taxon>Bacteria</taxon>
        <taxon>Pseudomonadati</taxon>
        <taxon>Bacteroidota</taxon>
        <taxon>Cytophagia</taxon>
        <taxon>Cytophagales</taxon>
        <taxon>Flexibacteraceae</taxon>
        <taxon>Flexibacter</taxon>
    </lineage>
</organism>